<proteinExistence type="predicted"/>
<organism evidence="1 2">
    <name type="scientific">Xanthocytophaga flava</name>
    <dbReference type="NCBI Taxonomy" id="3048013"/>
    <lineage>
        <taxon>Bacteria</taxon>
        <taxon>Pseudomonadati</taxon>
        <taxon>Bacteroidota</taxon>
        <taxon>Cytophagia</taxon>
        <taxon>Cytophagales</taxon>
        <taxon>Rhodocytophagaceae</taxon>
        <taxon>Xanthocytophaga</taxon>
    </lineage>
</organism>
<dbReference type="EMBL" id="JASJOS010000001">
    <property type="protein sequence ID" value="MDJ1479120.1"/>
    <property type="molecule type" value="Genomic_DNA"/>
</dbReference>
<evidence type="ECO:0000313" key="1">
    <source>
        <dbReference type="EMBL" id="MDJ1479120.1"/>
    </source>
</evidence>
<evidence type="ECO:0000313" key="2">
    <source>
        <dbReference type="Proteomes" id="UP001241110"/>
    </source>
</evidence>
<evidence type="ECO:0008006" key="3">
    <source>
        <dbReference type="Google" id="ProtNLM"/>
    </source>
</evidence>
<dbReference type="Proteomes" id="UP001241110">
    <property type="component" value="Unassembled WGS sequence"/>
</dbReference>
<sequence length="250" mass="28151">MVYCLLPAYSQTGSRTKAKTPNEHSNSFLKPYAHPYQNRLSLVAGIGLAGYAGDICRLKDSDLQHHYLNIGLSAGLSYRFTNYISVRWDNSYQSLQARARPGTWGDLAFHSHLFGSAISLQINTTSKTVGEQYNRSLDAYFLAGFGVLYYRTKVNADASTQEWLKPMQATAGSPIAFAFPIGIGASWRLTDQSSLGLEAVYHFTTTDLLDGISLTNDPEPHSDHYLTLQVRFTQQLFQLFHYKEYLQRKK</sequence>
<dbReference type="AlphaFoldDB" id="A0AAE3QKF5"/>
<comment type="caution">
    <text evidence="1">The sequence shown here is derived from an EMBL/GenBank/DDBJ whole genome shotgun (WGS) entry which is preliminary data.</text>
</comment>
<dbReference type="RefSeq" id="WP_313975048.1">
    <property type="nucleotide sequence ID" value="NZ_JASJOS010000001.1"/>
</dbReference>
<reference evidence="1" key="1">
    <citation type="submission" date="2023-05" db="EMBL/GenBank/DDBJ databases">
        <authorList>
            <person name="Zhang X."/>
        </authorList>
    </citation>
    <scope>NUCLEOTIDE SEQUENCE</scope>
    <source>
        <strain evidence="1">YF14B1</strain>
    </source>
</reference>
<name>A0AAE3QKF5_9BACT</name>
<dbReference type="InterPro" id="IPR011250">
    <property type="entry name" value="OMP/PagP_B-barrel"/>
</dbReference>
<protein>
    <recommendedName>
        <fullName evidence="3">Outer membrane protein beta-barrel domain-containing protein</fullName>
    </recommendedName>
</protein>
<accession>A0AAE3QKF5</accession>
<dbReference type="SUPFAM" id="SSF56925">
    <property type="entry name" value="OMPA-like"/>
    <property type="match status" value="1"/>
</dbReference>
<gene>
    <name evidence="1" type="ORF">QNI16_01415</name>
</gene>
<dbReference type="Gene3D" id="2.40.160.20">
    <property type="match status" value="1"/>
</dbReference>